<feature type="domain" description="DUF397" evidence="2">
    <location>
        <begin position="13"/>
        <end position="61"/>
    </location>
</feature>
<sequence length="65" mass="7249">MLLGRRRSMLTHTWRKSSRSGPNGACVEARLAEAAVEIRDTKLTVSPVLRASRADWLSLLRTSGR</sequence>
<dbReference type="InterPro" id="IPR007278">
    <property type="entry name" value="DUF397"/>
</dbReference>
<feature type="region of interest" description="Disordered" evidence="1">
    <location>
        <begin position="1"/>
        <end position="23"/>
    </location>
</feature>
<proteinExistence type="predicted"/>
<dbReference type="OrthoDB" id="4301277at2"/>
<reference evidence="3 4" key="1">
    <citation type="journal article" date="2018" name="Int. J. Syst. Evol. Microbiol.">
        <title>Glycomyces paridis sp. nov., isolated from the medicinal plant Paris polyphylla.</title>
        <authorList>
            <person name="Fang X.M."/>
            <person name="Bai J.L."/>
            <person name="Su J."/>
            <person name="Zhao L.L."/>
            <person name="Liu H.Y."/>
            <person name="Ma B.P."/>
            <person name="Zhang Y.Q."/>
            <person name="Yu L.Y."/>
        </authorList>
    </citation>
    <scope>NUCLEOTIDE SEQUENCE [LARGE SCALE GENOMIC DNA]</scope>
    <source>
        <strain evidence="3 4">CPCC 204357</strain>
    </source>
</reference>
<dbReference type="AlphaFoldDB" id="A0A4S8P575"/>
<evidence type="ECO:0000259" key="2">
    <source>
        <dbReference type="Pfam" id="PF04149"/>
    </source>
</evidence>
<gene>
    <name evidence="3" type="ORF">E9998_20785</name>
</gene>
<dbReference type="Proteomes" id="UP000305792">
    <property type="component" value="Unassembled WGS sequence"/>
</dbReference>
<protein>
    <submittedName>
        <fullName evidence="3">DUF397 domain-containing protein</fullName>
    </submittedName>
</protein>
<name>A0A4S8P575_9ACTN</name>
<dbReference type="Pfam" id="PF04149">
    <property type="entry name" value="DUF397"/>
    <property type="match status" value="1"/>
</dbReference>
<evidence type="ECO:0000313" key="4">
    <source>
        <dbReference type="Proteomes" id="UP000305792"/>
    </source>
</evidence>
<evidence type="ECO:0000313" key="3">
    <source>
        <dbReference type="EMBL" id="THV24455.1"/>
    </source>
</evidence>
<accession>A0A4S8P575</accession>
<feature type="compositionally biased region" description="Basic residues" evidence="1">
    <location>
        <begin position="1"/>
        <end position="18"/>
    </location>
</feature>
<organism evidence="3 4">
    <name type="scientific">Glycomyces paridis</name>
    <dbReference type="NCBI Taxonomy" id="2126555"/>
    <lineage>
        <taxon>Bacteria</taxon>
        <taxon>Bacillati</taxon>
        <taxon>Actinomycetota</taxon>
        <taxon>Actinomycetes</taxon>
        <taxon>Glycomycetales</taxon>
        <taxon>Glycomycetaceae</taxon>
        <taxon>Glycomyces</taxon>
    </lineage>
</organism>
<evidence type="ECO:0000256" key="1">
    <source>
        <dbReference type="SAM" id="MobiDB-lite"/>
    </source>
</evidence>
<dbReference type="EMBL" id="STGX01000018">
    <property type="protein sequence ID" value="THV24455.1"/>
    <property type="molecule type" value="Genomic_DNA"/>
</dbReference>
<comment type="caution">
    <text evidence="3">The sequence shown here is derived from an EMBL/GenBank/DDBJ whole genome shotgun (WGS) entry which is preliminary data.</text>
</comment>
<keyword evidence="4" id="KW-1185">Reference proteome</keyword>